<keyword evidence="3" id="KW-1185">Reference proteome</keyword>
<dbReference type="InterPro" id="IPR050194">
    <property type="entry name" value="Glycosyltransferase_grp1"/>
</dbReference>
<accession>A0ABP8Q239</accession>
<gene>
    <name evidence="2" type="ORF">GCM10023191_035050</name>
</gene>
<evidence type="ECO:0000313" key="2">
    <source>
        <dbReference type="EMBL" id="GAA4494999.1"/>
    </source>
</evidence>
<proteinExistence type="predicted"/>
<reference evidence="3" key="1">
    <citation type="journal article" date="2019" name="Int. J. Syst. Evol. Microbiol.">
        <title>The Global Catalogue of Microorganisms (GCM) 10K type strain sequencing project: providing services to taxonomists for standard genome sequencing and annotation.</title>
        <authorList>
            <consortium name="The Broad Institute Genomics Platform"/>
            <consortium name="The Broad Institute Genome Sequencing Center for Infectious Disease"/>
            <person name="Wu L."/>
            <person name="Ma J."/>
        </authorList>
    </citation>
    <scope>NUCLEOTIDE SEQUENCE [LARGE SCALE GENOMIC DNA]</scope>
    <source>
        <strain evidence="3">JCM 17933</strain>
    </source>
</reference>
<dbReference type="Gene3D" id="3.40.50.2000">
    <property type="entry name" value="Glycogen Phosphorylase B"/>
    <property type="match status" value="2"/>
</dbReference>
<protein>
    <recommendedName>
        <fullName evidence="4">D-inositol 3-phosphate glycosyltransferase</fullName>
    </recommendedName>
</protein>
<evidence type="ECO:0008006" key="4">
    <source>
        <dbReference type="Google" id="ProtNLM"/>
    </source>
</evidence>
<dbReference type="Pfam" id="PF20706">
    <property type="entry name" value="GT4-conflict"/>
    <property type="match status" value="1"/>
</dbReference>
<dbReference type="SUPFAM" id="SSF53756">
    <property type="entry name" value="UDP-Glycosyltransferase/glycogen phosphorylase"/>
    <property type="match status" value="1"/>
</dbReference>
<name>A0ABP8Q239_9ACTN</name>
<dbReference type="CDD" id="cd03801">
    <property type="entry name" value="GT4_PimA-like"/>
    <property type="match status" value="1"/>
</dbReference>
<dbReference type="RefSeq" id="WP_345464776.1">
    <property type="nucleotide sequence ID" value="NZ_BAABHF010000019.1"/>
</dbReference>
<evidence type="ECO:0000313" key="3">
    <source>
        <dbReference type="Proteomes" id="UP001500503"/>
    </source>
</evidence>
<dbReference type="EMBL" id="BAABHF010000019">
    <property type="protein sequence ID" value="GAA4494999.1"/>
    <property type="molecule type" value="Genomic_DNA"/>
</dbReference>
<dbReference type="PANTHER" id="PTHR45947">
    <property type="entry name" value="SULFOQUINOVOSYL TRANSFERASE SQD2"/>
    <property type="match status" value="1"/>
</dbReference>
<comment type="caution">
    <text evidence="2">The sequence shown here is derived from an EMBL/GenBank/DDBJ whole genome shotgun (WGS) entry which is preliminary data.</text>
</comment>
<feature type="compositionally biased region" description="Low complexity" evidence="1">
    <location>
        <begin position="417"/>
        <end position="434"/>
    </location>
</feature>
<organism evidence="2 3">
    <name type="scientific">Actinoallomurus oryzae</name>
    <dbReference type="NCBI Taxonomy" id="502180"/>
    <lineage>
        <taxon>Bacteria</taxon>
        <taxon>Bacillati</taxon>
        <taxon>Actinomycetota</taxon>
        <taxon>Actinomycetes</taxon>
        <taxon>Streptosporangiales</taxon>
        <taxon>Thermomonosporaceae</taxon>
        <taxon>Actinoallomurus</taxon>
    </lineage>
</organism>
<dbReference type="PANTHER" id="PTHR45947:SF3">
    <property type="entry name" value="SULFOQUINOVOSYL TRANSFERASE SQD2"/>
    <property type="match status" value="1"/>
</dbReference>
<feature type="region of interest" description="Disordered" evidence="1">
    <location>
        <begin position="405"/>
        <end position="434"/>
    </location>
</feature>
<sequence>MDDRLTSAPGATRRSHLFVCDEWSATKGGISVLNRKLAVTVARQGHESMCLVRSATNAEHEDAARHGVRLFTAERTPAGPDLHLPVAEVLDRSPDIVIGHDRVSGHIAWLYARKYGHARLVHIVHTAPAEIEPYKGRLDAAQRVEDREAFTTDIARHTDVIAAVGPRLTRYVTGLLEDGYGDVSVFRLDPCLDLDEDAAGRRRRIPSRPNVMVLGRTGDIELKGLDIASGAVAALTPRAGQPPPVLFVRGAPAPACEQVRTTLVAASGLARGRVDVRPFTENAAAVRRDLRHAALCVMPSRAEGFGLVAWEAIAVGTPVLVSSQSGAAELLRERLGATAERMVVDVTDTLSQDVRAWHRAISLVLDDLPSAFAFAHEVRTELAGPPWSSVIDSLHARLYGARHAEPRRAEGHGAEPSSVSKDSASLASAAPILR</sequence>
<dbReference type="Proteomes" id="UP001500503">
    <property type="component" value="Unassembled WGS sequence"/>
</dbReference>
<evidence type="ECO:0000256" key="1">
    <source>
        <dbReference type="SAM" id="MobiDB-lite"/>
    </source>
</evidence>